<gene>
    <name evidence="1" type="ORF">GCM10023149_09830</name>
</gene>
<proteinExistence type="predicted"/>
<comment type="caution">
    <text evidence="1">The sequence shown here is derived from an EMBL/GenBank/DDBJ whole genome shotgun (WGS) entry which is preliminary data.</text>
</comment>
<keyword evidence="2" id="KW-1185">Reference proteome</keyword>
<sequence length="103" mass="11563">MPYTLITHATSAAAHKIKNALTGKQVILGDYKDLPDFMLKPGAMIKLPDPQAASYAHLMLTLCLDNDIEALYPLKQEEMLLLKEAELLFNEYNIYILTPANEI</sequence>
<evidence type="ECO:0000313" key="2">
    <source>
        <dbReference type="Proteomes" id="UP001500582"/>
    </source>
</evidence>
<reference evidence="2" key="1">
    <citation type="journal article" date="2019" name="Int. J. Syst. Evol. Microbiol.">
        <title>The Global Catalogue of Microorganisms (GCM) 10K type strain sequencing project: providing services to taxonomists for standard genome sequencing and annotation.</title>
        <authorList>
            <consortium name="The Broad Institute Genomics Platform"/>
            <consortium name="The Broad Institute Genome Sequencing Center for Infectious Disease"/>
            <person name="Wu L."/>
            <person name="Ma J."/>
        </authorList>
    </citation>
    <scope>NUCLEOTIDE SEQUENCE [LARGE SCALE GENOMIC DNA]</scope>
    <source>
        <strain evidence="2">JCM 17705</strain>
    </source>
</reference>
<dbReference type="EMBL" id="BAABFT010000002">
    <property type="protein sequence ID" value="GAA4313892.1"/>
    <property type="molecule type" value="Genomic_DNA"/>
</dbReference>
<protein>
    <submittedName>
        <fullName evidence="1">Uncharacterized protein</fullName>
    </submittedName>
</protein>
<name>A0ABP8FYY0_9SPHI</name>
<dbReference type="RefSeq" id="WP_345209890.1">
    <property type="nucleotide sequence ID" value="NZ_BAABFT010000002.1"/>
</dbReference>
<organism evidence="1 2">
    <name type="scientific">Mucilaginibacter gynuensis</name>
    <dbReference type="NCBI Taxonomy" id="1302236"/>
    <lineage>
        <taxon>Bacteria</taxon>
        <taxon>Pseudomonadati</taxon>
        <taxon>Bacteroidota</taxon>
        <taxon>Sphingobacteriia</taxon>
        <taxon>Sphingobacteriales</taxon>
        <taxon>Sphingobacteriaceae</taxon>
        <taxon>Mucilaginibacter</taxon>
    </lineage>
</organism>
<evidence type="ECO:0000313" key="1">
    <source>
        <dbReference type="EMBL" id="GAA4313892.1"/>
    </source>
</evidence>
<dbReference type="Gene3D" id="3.40.50.20">
    <property type="match status" value="1"/>
</dbReference>
<dbReference type="Proteomes" id="UP001500582">
    <property type="component" value="Unassembled WGS sequence"/>
</dbReference>
<accession>A0ABP8FYY0</accession>